<keyword evidence="1" id="KW-0812">Transmembrane</keyword>
<sequence>MKANEYIFGGTIVNTILKLFLLVAMALGIAGCKTHYDAVAEYKKAPLDRKKSGYIVVAEDDYRGVKRLKGTGVAVSDVVYQGFGDYLKSVIAGDVPRSLDESFTKAHQQECDYLIVPSIVQWVNEDNEFGKSNGNIAVSIQVYDVATQESLASVILKTKGPNSPLDDEPAQQLVEPLKAYLEALFKK</sequence>
<feature type="transmembrane region" description="Helical" evidence="1">
    <location>
        <begin position="6"/>
        <end position="27"/>
    </location>
</feature>
<evidence type="ECO:0000313" key="3">
    <source>
        <dbReference type="Proteomes" id="UP000003688"/>
    </source>
</evidence>
<organism evidence="2 3">
    <name type="scientific">Pedosphaera parvula (strain Ellin514)</name>
    <dbReference type="NCBI Taxonomy" id="320771"/>
    <lineage>
        <taxon>Bacteria</taxon>
        <taxon>Pseudomonadati</taxon>
        <taxon>Verrucomicrobiota</taxon>
        <taxon>Pedosphaerae</taxon>
        <taxon>Pedosphaerales</taxon>
        <taxon>Pedosphaeraceae</taxon>
        <taxon>Pedosphaera</taxon>
    </lineage>
</organism>
<keyword evidence="1" id="KW-1133">Transmembrane helix</keyword>
<dbReference type="EMBL" id="ABOX02000048">
    <property type="protein sequence ID" value="EEF58154.1"/>
    <property type="molecule type" value="Genomic_DNA"/>
</dbReference>
<comment type="caution">
    <text evidence="2">The sequence shown here is derived from an EMBL/GenBank/DDBJ whole genome shotgun (WGS) entry which is preliminary data.</text>
</comment>
<dbReference type="InterPro" id="IPR032248">
    <property type="entry name" value="DUF4823"/>
</dbReference>
<evidence type="ECO:0000256" key="1">
    <source>
        <dbReference type="SAM" id="Phobius"/>
    </source>
</evidence>
<accession>B9XPN1</accession>
<dbReference type="RefSeq" id="WP_007417767.1">
    <property type="nucleotide sequence ID" value="NZ_ABOX02000048.1"/>
</dbReference>
<protein>
    <recommendedName>
        <fullName evidence="4">Lipoprotein</fullName>
    </recommendedName>
</protein>
<dbReference type="PROSITE" id="PS51257">
    <property type="entry name" value="PROKAR_LIPOPROTEIN"/>
    <property type="match status" value="1"/>
</dbReference>
<proteinExistence type="predicted"/>
<dbReference type="Proteomes" id="UP000003688">
    <property type="component" value="Unassembled WGS sequence"/>
</dbReference>
<evidence type="ECO:0000313" key="2">
    <source>
        <dbReference type="EMBL" id="EEF58154.1"/>
    </source>
</evidence>
<dbReference type="Pfam" id="PF16105">
    <property type="entry name" value="DUF4823"/>
    <property type="match status" value="1"/>
</dbReference>
<reference evidence="2 3" key="1">
    <citation type="journal article" date="2011" name="J. Bacteriol.">
        <title>Genome sequence of 'Pedosphaera parvula' Ellin514, an aerobic Verrucomicrobial isolate from pasture soil.</title>
        <authorList>
            <person name="Kant R."/>
            <person name="van Passel M.W."/>
            <person name="Sangwan P."/>
            <person name="Palva A."/>
            <person name="Lucas S."/>
            <person name="Copeland A."/>
            <person name="Lapidus A."/>
            <person name="Glavina Del Rio T."/>
            <person name="Dalin E."/>
            <person name="Tice H."/>
            <person name="Bruce D."/>
            <person name="Goodwin L."/>
            <person name="Pitluck S."/>
            <person name="Chertkov O."/>
            <person name="Larimer F.W."/>
            <person name="Land M.L."/>
            <person name="Hauser L."/>
            <person name="Brettin T.S."/>
            <person name="Detter J.C."/>
            <person name="Han S."/>
            <person name="de Vos W.M."/>
            <person name="Janssen P.H."/>
            <person name="Smidt H."/>
        </authorList>
    </citation>
    <scope>NUCLEOTIDE SEQUENCE [LARGE SCALE GENOMIC DNA]</scope>
    <source>
        <strain evidence="2 3">Ellin514</strain>
    </source>
</reference>
<keyword evidence="1" id="KW-0472">Membrane</keyword>
<evidence type="ECO:0008006" key="4">
    <source>
        <dbReference type="Google" id="ProtNLM"/>
    </source>
</evidence>
<keyword evidence="3" id="KW-1185">Reference proteome</keyword>
<dbReference type="AlphaFoldDB" id="B9XPN1"/>
<dbReference type="OrthoDB" id="9811335at2"/>
<name>B9XPN1_PEDPL</name>
<gene>
    <name evidence="2" type="ORF">Cflav_PD1354</name>
</gene>